<evidence type="ECO:0000313" key="3">
    <source>
        <dbReference type="Proteomes" id="UP000886523"/>
    </source>
</evidence>
<reference evidence="2" key="1">
    <citation type="journal article" date="2020" name="Nat. Commun.">
        <title>Large-scale genome sequencing of mycorrhizal fungi provides insights into the early evolution of symbiotic traits.</title>
        <authorList>
            <person name="Miyauchi S."/>
            <person name="Kiss E."/>
            <person name="Kuo A."/>
            <person name="Drula E."/>
            <person name="Kohler A."/>
            <person name="Sanchez-Garcia M."/>
            <person name="Morin E."/>
            <person name="Andreopoulos B."/>
            <person name="Barry K.W."/>
            <person name="Bonito G."/>
            <person name="Buee M."/>
            <person name="Carver A."/>
            <person name="Chen C."/>
            <person name="Cichocki N."/>
            <person name="Clum A."/>
            <person name="Culley D."/>
            <person name="Crous P.W."/>
            <person name="Fauchery L."/>
            <person name="Girlanda M."/>
            <person name="Hayes R.D."/>
            <person name="Keri Z."/>
            <person name="LaButti K."/>
            <person name="Lipzen A."/>
            <person name="Lombard V."/>
            <person name="Magnuson J."/>
            <person name="Maillard F."/>
            <person name="Murat C."/>
            <person name="Nolan M."/>
            <person name="Ohm R.A."/>
            <person name="Pangilinan J."/>
            <person name="Pereira M.F."/>
            <person name="Perotto S."/>
            <person name="Peter M."/>
            <person name="Pfister S."/>
            <person name="Riley R."/>
            <person name="Sitrit Y."/>
            <person name="Stielow J.B."/>
            <person name="Szollosi G."/>
            <person name="Zifcakova L."/>
            <person name="Stursova M."/>
            <person name="Spatafora J.W."/>
            <person name="Tedersoo L."/>
            <person name="Vaario L.M."/>
            <person name="Yamada A."/>
            <person name="Yan M."/>
            <person name="Wang P."/>
            <person name="Xu J."/>
            <person name="Bruns T."/>
            <person name="Baldrian P."/>
            <person name="Vilgalys R."/>
            <person name="Dunand C."/>
            <person name="Henrissat B."/>
            <person name="Grigoriev I.V."/>
            <person name="Hibbett D."/>
            <person name="Nagy L.G."/>
            <person name="Martin F.M."/>
        </authorList>
    </citation>
    <scope>NUCLEOTIDE SEQUENCE</scope>
    <source>
        <strain evidence="2">UP504</strain>
    </source>
</reference>
<comment type="caution">
    <text evidence="2">The sequence shown here is derived from an EMBL/GenBank/DDBJ whole genome shotgun (WGS) entry which is preliminary data.</text>
</comment>
<feature type="chain" id="PRO_5040119363" evidence="1">
    <location>
        <begin position="17"/>
        <end position="102"/>
    </location>
</feature>
<keyword evidence="3" id="KW-1185">Reference proteome</keyword>
<gene>
    <name evidence="2" type="ORF">BS47DRAFT_1342996</name>
</gene>
<dbReference type="AlphaFoldDB" id="A0A9P6DY08"/>
<keyword evidence="1" id="KW-0732">Signal</keyword>
<dbReference type="Proteomes" id="UP000886523">
    <property type="component" value="Unassembled WGS sequence"/>
</dbReference>
<sequence>MPLHAIALQWWWSALACPEIISKFDTVLSDYCLCVVNRIRTGDWSSARMAMVCSIWDEIYCKMAPVCYIPARGRVSFHLAVLFIKVLCNSAPEFLPVELFSG</sequence>
<evidence type="ECO:0000313" key="2">
    <source>
        <dbReference type="EMBL" id="KAF9514435.1"/>
    </source>
</evidence>
<protein>
    <submittedName>
        <fullName evidence="2">Uncharacterized protein</fullName>
    </submittedName>
</protein>
<dbReference type="EMBL" id="MU128960">
    <property type="protein sequence ID" value="KAF9514435.1"/>
    <property type="molecule type" value="Genomic_DNA"/>
</dbReference>
<name>A0A9P6DY08_9AGAM</name>
<evidence type="ECO:0000256" key="1">
    <source>
        <dbReference type="SAM" id="SignalP"/>
    </source>
</evidence>
<organism evidence="2 3">
    <name type="scientific">Hydnum rufescens UP504</name>
    <dbReference type="NCBI Taxonomy" id="1448309"/>
    <lineage>
        <taxon>Eukaryota</taxon>
        <taxon>Fungi</taxon>
        <taxon>Dikarya</taxon>
        <taxon>Basidiomycota</taxon>
        <taxon>Agaricomycotina</taxon>
        <taxon>Agaricomycetes</taxon>
        <taxon>Cantharellales</taxon>
        <taxon>Hydnaceae</taxon>
        <taxon>Hydnum</taxon>
    </lineage>
</organism>
<accession>A0A9P6DY08</accession>
<proteinExistence type="predicted"/>
<feature type="signal peptide" evidence="1">
    <location>
        <begin position="1"/>
        <end position="16"/>
    </location>
</feature>